<dbReference type="SMART" id="SM00382">
    <property type="entry name" value="AAA"/>
    <property type="match status" value="1"/>
</dbReference>
<proteinExistence type="predicted"/>
<name>A0ABU9Z2I4_9RHOO</name>
<sequence>MQRLDPSELAGYVQARFAVHHSDFSLQLAMQLPARGVTALFGRSGSGKTTALRAIAGLQRPQDAFIAIAGEVWQDDAQGIFVPVHKRALGYVFQEASLFPHLDVRANLRYGMQRVPQAQQRVGWDMAVELLGIGHLLARRPDQLSGGERQRVAIARALLTSPRLLLMDEPLSALDAISKDAILPYLERLHDELSIPVLYVSHSIDEVARLADHIVLLEKGQLRASGPLREVFTRLDLQSAFVDDLGTVIDAKVVAHDHDYSLSRLEFPGGALLVGGLTHALGDRVRARVLARDVSLAVEAPGASSILNVLAARVLEVRDDGPDKVNVRLLLGEEGAGTVLISRITRRSRDQLGLQLGQSVFAQVKSVALVT</sequence>
<dbReference type="PANTHER" id="PTHR43514">
    <property type="entry name" value="ABC TRANSPORTER I FAMILY MEMBER 10"/>
    <property type="match status" value="1"/>
</dbReference>
<keyword evidence="7" id="KW-1278">Translocase</keyword>
<feature type="domain" description="ABC transporter" evidence="10">
    <location>
        <begin position="4"/>
        <end position="244"/>
    </location>
</feature>
<keyword evidence="8" id="KW-0472">Membrane</keyword>
<dbReference type="InterPro" id="IPR017871">
    <property type="entry name" value="ABC_transporter-like_CS"/>
</dbReference>
<evidence type="ECO:0000313" key="13">
    <source>
        <dbReference type="Proteomes" id="UP001410394"/>
    </source>
</evidence>
<evidence type="ECO:0000256" key="9">
    <source>
        <dbReference type="PROSITE-ProRule" id="PRU01213"/>
    </source>
</evidence>
<evidence type="ECO:0000313" key="12">
    <source>
        <dbReference type="EMBL" id="MEN3070122.1"/>
    </source>
</evidence>
<dbReference type="InterPro" id="IPR050334">
    <property type="entry name" value="Molybdenum_import_ModC"/>
</dbReference>
<keyword evidence="3 9" id="KW-0500">Molybdenum</keyword>
<keyword evidence="13" id="KW-1185">Reference proteome</keyword>
<keyword evidence="4" id="KW-0997">Cell inner membrane</keyword>
<dbReference type="SUPFAM" id="SSF50331">
    <property type="entry name" value="MOP-like"/>
    <property type="match status" value="1"/>
</dbReference>
<evidence type="ECO:0000256" key="8">
    <source>
        <dbReference type="ARBA" id="ARBA00023136"/>
    </source>
</evidence>
<dbReference type="PROSITE" id="PS51866">
    <property type="entry name" value="MOP"/>
    <property type="match status" value="1"/>
</dbReference>
<evidence type="ECO:0000256" key="1">
    <source>
        <dbReference type="ARBA" id="ARBA00022448"/>
    </source>
</evidence>
<keyword evidence="6 12" id="KW-0067">ATP-binding</keyword>
<dbReference type="InterPro" id="IPR004606">
    <property type="entry name" value="Mop_domain"/>
</dbReference>
<dbReference type="Pfam" id="PF03459">
    <property type="entry name" value="TOBE"/>
    <property type="match status" value="1"/>
</dbReference>
<evidence type="ECO:0000256" key="7">
    <source>
        <dbReference type="ARBA" id="ARBA00022967"/>
    </source>
</evidence>
<dbReference type="SUPFAM" id="SSF52540">
    <property type="entry name" value="P-loop containing nucleoside triphosphate hydrolases"/>
    <property type="match status" value="1"/>
</dbReference>
<evidence type="ECO:0000256" key="2">
    <source>
        <dbReference type="ARBA" id="ARBA00022475"/>
    </source>
</evidence>
<evidence type="ECO:0000256" key="3">
    <source>
        <dbReference type="ARBA" id="ARBA00022505"/>
    </source>
</evidence>
<keyword evidence="2" id="KW-1003">Cell membrane</keyword>
<comment type="caution">
    <text evidence="12">The sequence shown here is derived from an EMBL/GenBank/DDBJ whole genome shotgun (WGS) entry which is preliminary data.</text>
</comment>
<keyword evidence="1" id="KW-0813">Transport</keyword>
<dbReference type="RefSeq" id="WP_345920897.1">
    <property type="nucleotide sequence ID" value="NZ_JBDIVE010000010.1"/>
</dbReference>
<reference evidence="12 13" key="1">
    <citation type="journal article" date="2018" name="Int. J. Syst. Evol. Microbiol.">
        <title>Uliginosibacterium sediminicola sp. nov., isolated from freshwater sediment.</title>
        <authorList>
            <person name="Hwang W.M."/>
            <person name="Kim S.M."/>
            <person name="Kang K."/>
            <person name="Ahn T.Y."/>
        </authorList>
    </citation>
    <scope>NUCLEOTIDE SEQUENCE [LARGE SCALE GENOMIC DNA]</scope>
    <source>
        <strain evidence="12 13">M1-21</strain>
    </source>
</reference>
<gene>
    <name evidence="12" type="primary">modC</name>
    <name evidence="12" type="ORF">ABDB84_16685</name>
</gene>
<dbReference type="Gene3D" id="3.40.50.300">
    <property type="entry name" value="P-loop containing nucleotide triphosphate hydrolases"/>
    <property type="match status" value="1"/>
</dbReference>
<evidence type="ECO:0000256" key="4">
    <source>
        <dbReference type="ARBA" id="ARBA00022519"/>
    </source>
</evidence>
<dbReference type="PANTHER" id="PTHR43514:SF10">
    <property type="entry name" value="MOLYBDENUM IMPORT ATP-BINDING PROTEIN MODC 2"/>
    <property type="match status" value="1"/>
</dbReference>
<dbReference type="Pfam" id="PF00005">
    <property type="entry name" value="ABC_tran"/>
    <property type="match status" value="1"/>
</dbReference>
<dbReference type="InterPro" id="IPR003593">
    <property type="entry name" value="AAA+_ATPase"/>
</dbReference>
<dbReference type="GO" id="GO:0005524">
    <property type="term" value="F:ATP binding"/>
    <property type="evidence" value="ECO:0007669"/>
    <property type="project" value="UniProtKB-KW"/>
</dbReference>
<protein>
    <submittedName>
        <fullName evidence="12">Molybdenum ABC transporter ATP-binding protein</fullName>
    </submittedName>
</protein>
<evidence type="ECO:0000259" key="11">
    <source>
        <dbReference type="PROSITE" id="PS51866"/>
    </source>
</evidence>
<dbReference type="Gene3D" id="2.40.50.100">
    <property type="match status" value="1"/>
</dbReference>
<dbReference type="InterPro" id="IPR008995">
    <property type="entry name" value="Mo/tungstate-bd_C_term_dom"/>
</dbReference>
<dbReference type="InterPro" id="IPR011868">
    <property type="entry name" value="ModC_ABC_ATP-bd"/>
</dbReference>
<dbReference type="NCBIfam" id="TIGR02142">
    <property type="entry name" value="modC_ABC"/>
    <property type="match status" value="1"/>
</dbReference>
<dbReference type="PROSITE" id="PS00211">
    <property type="entry name" value="ABC_TRANSPORTER_1"/>
    <property type="match status" value="1"/>
</dbReference>
<keyword evidence="5" id="KW-0547">Nucleotide-binding</keyword>
<dbReference type="InterPro" id="IPR027417">
    <property type="entry name" value="P-loop_NTPase"/>
</dbReference>
<dbReference type="InterPro" id="IPR003439">
    <property type="entry name" value="ABC_transporter-like_ATP-bd"/>
</dbReference>
<evidence type="ECO:0000259" key="10">
    <source>
        <dbReference type="PROSITE" id="PS50893"/>
    </source>
</evidence>
<evidence type="ECO:0000256" key="6">
    <source>
        <dbReference type="ARBA" id="ARBA00022840"/>
    </source>
</evidence>
<dbReference type="InterPro" id="IPR005116">
    <property type="entry name" value="Transp-assoc_OB_typ1"/>
</dbReference>
<accession>A0ABU9Z2I4</accession>
<dbReference type="Proteomes" id="UP001410394">
    <property type="component" value="Unassembled WGS sequence"/>
</dbReference>
<dbReference type="PROSITE" id="PS50893">
    <property type="entry name" value="ABC_TRANSPORTER_2"/>
    <property type="match status" value="1"/>
</dbReference>
<feature type="domain" description="Mop" evidence="11">
    <location>
        <begin position="303"/>
        <end position="371"/>
    </location>
</feature>
<dbReference type="EMBL" id="JBDIVE010000010">
    <property type="protein sequence ID" value="MEN3070122.1"/>
    <property type="molecule type" value="Genomic_DNA"/>
</dbReference>
<organism evidence="12 13">
    <name type="scientific">Uliginosibacterium sediminicola</name>
    <dbReference type="NCBI Taxonomy" id="2024550"/>
    <lineage>
        <taxon>Bacteria</taxon>
        <taxon>Pseudomonadati</taxon>
        <taxon>Pseudomonadota</taxon>
        <taxon>Betaproteobacteria</taxon>
        <taxon>Rhodocyclales</taxon>
        <taxon>Zoogloeaceae</taxon>
        <taxon>Uliginosibacterium</taxon>
    </lineage>
</organism>
<evidence type="ECO:0000256" key="5">
    <source>
        <dbReference type="ARBA" id="ARBA00022741"/>
    </source>
</evidence>